<dbReference type="Proteomes" id="UP000031843">
    <property type="component" value="Chromosome secondary"/>
</dbReference>
<organism evidence="2 3">
    <name type="scientific">Cupriavidus basilensis</name>
    <dbReference type="NCBI Taxonomy" id="68895"/>
    <lineage>
        <taxon>Bacteria</taxon>
        <taxon>Pseudomonadati</taxon>
        <taxon>Pseudomonadota</taxon>
        <taxon>Betaproteobacteria</taxon>
        <taxon>Burkholderiales</taxon>
        <taxon>Burkholderiaceae</taxon>
        <taxon>Cupriavidus</taxon>
    </lineage>
</organism>
<protein>
    <submittedName>
        <fullName evidence="2">Uncharacterized protein</fullName>
    </submittedName>
</protein>
<dbReference type="EMBL" id="CP010537">
    <property type="protein sequence ID" value="AJG22239.1"/>
    <property type="molecule type" value="Genomic_DNA"/>
</dbReference>
<keyword evidence="1" id="KW-1133">Transmembrane helix</keyword>
<dbReference type="KEGG" id="cbw:RR42_s0648"/>
<feature type="transmembrane region" description="Helical" evidence="1">
    <location>
        <begin position="79"/>
        <end position="98"/>
    </location>
</feature>
<feature type="transmembrane region" description="Helical" evidence="1">
    <location>
        <begin position="20"/>
        <end position="40"/>
    </location>
</feature>
<feature type="transmembrane region" description="Helical" evidence="1">
    <location>
        <begin position="141"/>
        <end position="168"/>
    </location>
</feature>
<feature type="transmembrane region" description="Helical" evidence="1">
    <location>
        <begin position="47"/>
        <end position="67"/>
    </location>
</feature>
<proteinExistence type="predicted"/>
<evidence type="ECO:0000313" key="3">
    <source>
        <dbReference type="Proteomes" id="UP000031843"/>
    </source>
</evidence>
<gene>
    <name evidence="2" type="ORF">RR42_s0648</name>
</gene>
<sequence>MRKLRQWGASGLRSLGRFLILYVFIAMPITLLGMLIYLWGNLVGGELGGALSLAYVGVGVFVLGHWLRVPFPDAEPRLSVRGVLLVGAQFLAWPWVAVPEVRRRLRNGEDLKLRPFRPRAKACQVAMRPLYRESMTWDEHAAFAAGLLIYFFPCFVSSCGLPLGIAVFVGGERFLPLLCGALYMLVGPVVLWDRLGLRSAFIESEYTLGGAIDDCCHVMFWPLVALVHFLKRSWR</sequence>
<evidence type="ECO:0000313" key="2">
    <source>
        <dbReference type="EMBL" id="AJG22239.1"/>
    </source>
</evidence>
<dbReference type="AlphaFoldDB" id="A0A0C4YJX4"/>
<keyword evidence="1" id="KW-0812">Transmembrane</keyword>
<dbReference type="STRING" id="68895.RR42_s0648"/>
<feature type="transmembrane region" description="Helical" evidence="1">
    <location>
        <begin position="174"/>
        <end position="192"/>
    </location>
</feature>
<reference evidence="2 3" key="1">
    <citation type="journal article" date="2015" name="Genome Announc.">
        <title>Complete Genome Sequence of Cupriavidus basilensis 4G11, Isolated from the Oak Ridge Field Research Center Site.</title>
        <authorList>
            <person name="Ray J."/>
            <person name="Waters R.J."/>
            <person name="Skerker J.M."/>
            <person name="Kuehl J.V."/>
            <person name="Price M.N."/>
            <person name="Huang J."/>
            <person name="Chakraborty R."/>
            <person name="Arkin A.P."/>
            <person name="Deutschbauer A."/>
        </authorList>
    </citation>
    <scope>NUCLEOTIDE SEQUENCE [LARGE SCALE GENOMIC DNA]</scope>
    <source>
        <strain evidence="2">4G11</strain>
    </source>
</reference>
<accession>A0A0C4YJX4</accession>
<evidence type="ECO:0000256" key="1">
    <source>
        <dbReference type="SAM" id="Phobius"/>
    </source>
</evidence>
<name>A0A0C4YJX4_9BURK</name>
<keyword evidence="3" id="KW-1185">Reference proteome</keyword>
<keyword evidence="1" id="KW-0472">Membrane</keyword>